<reference evidence="2" key="1">
    <citation type="journal article" date="2021" name="Proc. Natl. Acad. Sci. U.S.A.">
        <title>A Catalog of Tens of Thousands of Viruses from Human Metagenomes Reveals Hidden Associations with Chronic Diseases.</title>
        <authorList>
            <person name="Tisza M.J."/>
            <person name="Buck C.B."/>
        </authorList>
    </citation>
    <scope>NUCLEOTIDE SEQUENCE</scope>
    <source>
        <strain evidence="2">CtAjZ17</strain>
    </source>
</reference>
<name>A0A8S5SNR6_9CAUD</name>
<dbReference type="Gene3D" id="1.20.5.170">
    <property type="match status" value="1"/>
</dbReference>
<proteinExistence type="predicted"/>
<accession>A0A8S5SNR6</accession>
<feature type="coiled-coil region" evidence="1">
    <location>
        <begin position="24"/>
        <end position="58"/>
    </location>
</feature>
<keyword evidence="1" id="KW-0175">Coiled coil</keyword>
<sequence>MKKKFIALLLASTLALSSTSVVFADEKDDKIVELQKQVDEMQKTIDDLNAELDKYRSQDQQGNSMEDYLLDKNLLSGDRIEMAADMVGALSGFKYGDTEIYEYDTSSEEYQELSSGNSIPLKGVDGYTVGALAINGKYVLMGEASDDLVKAFKDFK</sequence>
<evidence type="ECO:0000256" key="1">
    <source>
        <dbReference type="SAM" id="Coils"/>
    </source>
</evidence>
<protein>
    <submittedName>
        <fullName evidence="2">Uncharacterized protein</fullName>
    </submittedName>
</protein>
<evidence type="ECO:0000313" key="2">
    <source>
        <dbReference type="EMBL" id="DAF52598.1"/>
    </source>
</evidence>
<organism evidence="2">
    <name type="scientific">Siphoviridae sp. ctAjZ17</name>
    <dbReference type="NCBI Taxonomy" id="2827797"/>
    <lineage>
        <taxon>Viruses</taxon>
        <taxon>Duplodnaviria</taxon>
        <taxon>Heunggongvirae</taxon>
        <taxon>Uroviricota</taxon>
        <taxon>Caudoviricetes</taxon>
    </lineage>
</organism>
<dbReference type="EMBL" id="BK032639">
    <property type="protein sequence ID" value="DAF52598.1"/>
    <property type="molecule type" value="Genomic_DNA"/>
</dbReference>